<dbReference type="EMBL" id="CAJVQA010015327">
    <property type="protein sequence ID" value="CAG8736581.1"/>
    <property type="molecule type" value="Genomic_DNA"/>
</dbReference>
<evidence type="ECO:0000313" key="2">
    <source>
        <dbReference type="Proteomes" id="UP000789759"/>
    </source>
</evidence>
<organism evidence="1 2">
    <name type="scientific">Cetraspora pellucida</name>
    <dbReference type="NCBI Taxonomy" id="1433469"/>
    <lineage>
        <taxon>Eukaryota</taxon>
        <taxon>Fungi</taxon>
        <taxon>Fungi incertae sedis</taxon>
        <taxon>Mucoromycota</taxon>
        <taxon>Glomeromycotina</taxon>
        <taxon>Glomeromycetes</taxon>
        <taxon>Diversisporales</taxon>
        <taxon>Gigasporaceae</taxon>
        <taxon>Cetraspora</taxon>
    </lineage>
</organism>
<keyword evidence="2" id="KW-1185">Reference proteome</keyword>
<gene>
    <name evidence="1" type="ORF">CPELLU_LOCUS13846</name>
</gene>
<protein>
    <submittedName>
        <fullName evidence="1">2538_t:CDS:1</fullName>
    </submittedName>
</protein>
<proteinExistence type="predicted"/>
<accession>A0A9N9NIA3</accession>
<reference evidence="1" key="1">
    <citation type="submission" date="2021-06" db="EMBL/GenBank/DDBJ databases">
        <authorList>
            <person name="Kallberg Y."/>
            <person name="Tangrot J."/>
            <person name="Rosling A."/>
        </authorList>
    </citation>
    <scope>NUCLEOTIDE SEQUENCE</scope>
    <source>
        <strain evidence="1">FL966</strain>
    </source>
</reference>
<name>A0A9N9NIA3_9GLOM</name>
<feature type="non-terminal residue" evidence="1">
    <location>
        <position position="1"/>
    </location>
</feature>
<dbReference type="Proteomes" id="UP000789759">
    <property type="component" value="Unassembled WGS sequence"/>
</dbReference>
<comment type="caution">
    <text evidence="1">The sequence shown here is derived from an EMBL/GenBank/DDBJ whole genome shotgun (WGS) entry which is preliminary data.</text>
</comment>
<sequence length="49" mass="5295">EVLSNVLLNISAKASSHVSLLQPSSATIQTSLLFVNTKAILHIHLEEIN</sequence>
<evidence type="ECO:0000313" key="1">
    <source>
        <dbReference type="EMBL" id="CAG8736581.1"/>
    </source>
</evidence>
<dbReference type="AlphaFoldDB" id="A0A9N9NIA3"/>